<dbReference type="Gene3D" id="1.10.8.60">
    <property type="match status" value="1"/>
</dbReference>
<evidence type="ECO:0000256" key="2">
    <source>
        <dbReference type="ARBA" id="ARBA00022840"/>
    </source>
</evidence>
<dbReference type="InterPro" id="IPR025944">
    <property type="entry name" value="Sigma_54_int_dom_CS"/>
</dbReference>
<dbReference type="InterPro" id="IPR002197">
    <property type="entry name" value="HTH_Fis"/>
</dbReference>
<dbReference type="SMART" id="SM00448">
    <property type="entry name" value="REC"/>
    <property type="match status" value="1"/>
</dbReference>
<dbReference type="InterPro" id="IPR027417">
    <property type="entry name" value="P-loop_NTPase"/>
</dbReference>
<dbReference type="SUPFAM" id="SSF52540">
    <property type="entry name" value="P-loop containing nucleoside triphosphate hydrolases"/>
    <property type="match status" value="1"/>
</dbReference>
<sequence>MITVPSPMPARVLIVNEPIFGSRLTELLRHAGVDTVSAQTGYAALRTLEQQRSDAVVLDDRLQDMSGLDLLHAIRRRTPQMPAVMLTDHPDVQGAICAMRDGVQDYISKSVDDDVLVRAVRTALTSGGGRSGEPSVAASLCESMGPSEAVARLVARIGLVAKSTFSVLILGESGAGKELVARAIHRGSGRRAAPFVAIDCGAIPEQLLESELYGHEKGAFTGAAAAKSGKFSAANCGTLFLDEIANLPLASQAKLLRVIQERTLYRVGGNTPLPLDVRIVAAANEDIEQKALEGGFRSDLFFRLSEFVIRVPALRERRDDILYLAQHFATQTCTELDKSPVTFSDATCERLLNHPWPGNVRQLRNTIRQAVLVAGDIVQPAHLNIASTGKHAAPAPEFGWEGLSLKEVVRRNIADIERRVIEQVLQATHGNKAQAARVLQVDYKTIHSKVKEYRIEFRGVDDEDQA</sequence>
<dbReference type="Gene3D" id="1.10.10.60">
    <property type="entry name" value="Homeodomain-like"/>
    <property type="match status" value="1"/>
</dbReference>
<feature type="modified residue" description="4-aspartylphosphate" evidence="5">
    <location>
        <position position="59"/>
    </location>
</feature>
<dbReference type="InterPro" id="IPR001789">
    <property type="entry name" value="Sig_transdc_resp-reg_receiver"/>
</dbReference>
<keyword evidence="4" id="KW-0804">Transcription</keyword>
<organism evidence="8 9">
    <name type="scientific">Burkholderia mayonis</name>
    <dbReference type="NCBI Taxonomy" id="1385591"/>
    <lineage>
        <taxon>Bacteria</taxon>
        <taxon>Pseudomonadati</taxon>
        <taxon>Pseudomonadota</taxon>
        <taxon>Betaproteobacteria</taxon>
        <taxon>Burkholderiales</taxon>
        <taxon>Burkholderiaceae</taxon>
        <taxon>Burkholderia</taxon>
        <taxon>pseudomallei group</taxon>
    </lineage>
</organism>
<keyword evidence="3" id="KW-0805">Transcription regulation</keyword>
<dbReference type="PROSITE" id="PS00688">
    <property type="entry name" value="SIGMA54_INTERACT_3"/>
    <property type="match status" value="1"/>
</dbReference>
<evidence type="ECO:0000313" key="9">
    <source>
        <dbReference type="Proteomes" id="UP000067711"/>
    </source>
</evidence>
<dbReference type="InterPro" id="IPR025662">
    <property type="entry name" value="Sigma_54_int_dom_ATP-bd_1"/>
</dbReference>
<evidence type="ECO:0000313" key="8">
    <source>
        <dbReference type="EMBL" id="AOJ06468.1"/>
    </source>
</evidence>
<dbReference type="SUPFAM" id="SSF46689">
    <property type="entry name" value="Homeodomain-like"/>
    <property type="match status" value="1"/>
</dbReference>
<dbReference type="AlphaFoldDB" id="A0A1B4FS31"/>
<dbReference type="GO" id="GO:0006355">
    <property type="term" value="P:regulation of DNA-templated transcription"/>
    <property type="evidence" value="ECO:0007669"/>
    <property type="project" value="InterPro"/>
</dbReference>
<dbReference type="InterPro" id="IPR009057">
    <property type="entry name" value="Homeodomain-like_sf"/>
</dbReference>
<dbReference type="PROSITE" id="PS50045">
    <property type="entry name" value="SIGMA54_INTERACT_4"/>
    <property type="match status" value="1"/>
</dbReference>
<dbReference type="PANTHER" id="PTHR32071:SF81">
    <property type="entry name" value="PROPIONATE CATABOLISM OPERON REGULATORY PROTEIN"/>
    <property type="match status" value="1"/>
</dbReference>
<keyword evidence="2" id="KW-0067">ATP-binding</keyword>
<proteinExistence type="predicted"/>
<dbReference type="GO" id="GO:0005524">
    <property type="term" value="F:ATP binding"/>
    <property type="evidence" value="ECO:0007669"/>
    <property type="project" value="UniProtKB-KW"/>
</dbReference>
<dbReference type="Pfam" id="PF02954">
    <property type="entry name" value="HTH_8"/>
    <property type="match status" value="1"/>
</dbReference>
<dbReference type="EMBL" id="CP013388">
    <property type="protein sequence ID" value="AOJ06468.1"/>
    <property type="molecule type" value="Genomic_DNA"/>
</dbReference>
<dbReference type="PROSITE" id="PS00675">
    <property type="entry name" value="SIGMA54_INTERACT_1"/>
    <property type="match status" value="1"/>
</dbReference>
<keyword evidence="5" id="KW-0597">Phosphoprotein</keyword>
<dbReference type="InterPro" id="IPR058031">
    <property type="entry name" value="AAA_lid_NorR"/>
</dbReference>
<evidence type="ECO:0000256" key="1">
    <source>
        <dbReference type="ARBA" id="ARBA00022741"/>
    </source>
</evidence>
<dbReference type="Gene3D" id="3.40.50.2300">
    <property type="match status" value="1"/>
</dbReference>
<dbReference type="GO" id="GO:0000160">
    <property type="term" value="P:phosphorelay signal transduction system"/>
    <property type="evidence" value="ECO:0007669"/>
    <property type="project" value="InterPro"/>
</dbReference>
<dbReference type="Gene3D" id="3.40.50.300">
    <property type="entry name" value="P-loop containing nucleotide triphosphate hydrolases"/>
    <property type="match status" value="1"/>
</dbReference>
<name>A0A1B4FS31_9BURK</name>
<evidence type="ECO:0000256" key="4">
    <source>
        <dbReference type="ARBA" id="ARBA00023163"/>
    </source>
</evidence>
<evidence type="ECO:0000259" key="6">
    <source>
        <dbReference type="PROSITE" id="PS50045"/>
    </source>
</evidence>
<dbReference type="SMART" id="SM00382">
    <property type="entry name" value="AAA"/>
    <property type="match status" value="1"/>
</dbReference>
<dbReference type="FunFam" id="3.40.50.300:FF:000006">
    <property type="entry name" value="DNA-binding transcriptional regulator NtrC"/>
    <property type="match status" value="1"/>
</dbReference>
<evidence type="ECO:0000256" key="5">
    <source>
        <dbReference type="PROSITE-ProRule" id="PRU00169"/>
    </source>
</evidence>
<dbReference type="PANTHER" id="PTHR32071">
    <property type="entry name" value="TRANSCRIPTIONAL REGULATORY PROTEIN"/>
    <property type="match status" value="1"/>
</dbReference>
<accession>A0A1B4FS31</accession>
<feature type="domain" description="Sigma-54 factor interaction" evidence="6">
    <location>
        <begin position="143"/>
        <end position="372"/>
    </location>
</feature>
<dbReference type="RefSeq" id="WP_066492074.1">
    <property type="nucleotide sequence ID" value="NZ_CP013388.1"/>
</dbReference>
<keyword evidence="1" id="KW-0547">Nucleotide-binding</keyword>
<dbReference type="Proteomes" id="UP000067711">
    <property type="component" value="Chromosome 2"/>
</dbReference>
<dbReference type="Pfam" id="PF25601">
    <property type="entry name" value="AAA_lid_14"/>
    <property type="match status" value="1"/>
</dbReference>
<dbReference type="PRINTS" id="PR01590">
    <property type="entry name" value="HTHFIS"/>
</dbReference>
<evidence type="ECO:0000256" key="3">
    <source>
        <dbReference type="ARBA" id="ARBA00023015"/>
    </source>
</evidence>
<evidence type="ECO:0000259" key="7">
    <source>
        <dbReference type="PROSITE" id="PS50110"/>
    </source>
</evidence>
<dbReference type="InterPro" id="IPR011006">
    <property type="entry name" value="CheY-like_superfamily"/>
</dbReference>
<feature type="domain" description="Response regulatory" evidence="7">
    <location>
        <begin position="10"/>
        <end position="124"/>
    </location>
</feature>
<dbReference type="InterPro" id="IPR003593">
    <property type="entry name" value="AAA+_ATPase"/>
</dbReference>
<dbReference type="GO" id="GO:0043565">
    <property type="term" value="F:sequence-specific DNA binding"/>
    <property type="evidence" value="ECO:0007669"/>
    <property type="project" value="InterPro"/>
</dbReference>
<dbReference type="Pfam" id="PF00158">
    <property type="entry name" value="Sigma54_activat"/>
    <property type="match status" value="1"/>
</dbReference>
<dbReference type="InterPro" id="IPR002078">
    <property type="entry name" value="Sigma_54_int"/>
</dbReference>
<protein>
    <submittedName>
        <fullName evidence="8">Fis family transcriptional regulator</fullName>
    </submittedName>
</protein>
<dbReference type="SUPFAM" id="SSF52172">
    <property type="entry name" value="CheY-like"/>
    <property type="match status" value="1"/>
</dbReference>
<reference evidence="8 9" key="1">
    <citation type="submission" date="2015-12" db="EMBL/GenBank/DDBJ databases">
        <title>Diversity of Burkholderia near neighbor genomes.</title>
        <authorList>
            <person name="Sahl J."/>
            <person name="Wagner D."/>
            <person name="Keim P."/>
        </authorList>
    </citation>
    <scope>NUCLEOTIDE SEQUENCE [LARGE SCALE GENOMIC DNA]</scope>
    <source>
        <strain evidence="8 9">BDU8</strain>
    </source>
</reference>
<gene>
    <name evidence="8" type="ORF">WS71_03340</name>
</gene>
<dbReference type="CDD" id="cd00156">
    <property type="entry name" value="REC"/>
    <property type="match status" value="1"/>
</dbReference>
<dbReference type="PROSITE" id="PS50110">
    <property type="entry name" value="RESPONSE_REGULATORY"/>
    <property type="match status" value="1"/>
</dbReference>
<dbReference type="CDD" id="cd00009">
    <property type="entry name" value="AAA"/>
    <property type="match status" value="1"/>
</dbReference>
<dbReference type="Pfam" id="PF00072">
    <property type="entry name" value="Response_reg"/>
    <property type="match status" value="1"/>
</dbReference>